<evidence type="ECO:0000256" key="1">
    <source>
        <dbReference type="ARBA" id="ARBA00004323"/>
    </source>
</evidence>
<dbReference type="PANTHER" id="PTHR12137">
    <property type="entry name" value="CARBOHYDRATE SULFOTRANSFERASE"/>
    <property type="match status" value="1"/>
</dbReference>
<comment type="caution">
    <text evidence="11">The sequence shown here is derived from an EMBL/GenBank/DDBJ whole genome shotgun (WGS) entry which is preliminary data.</text>
</comment>
<keyword evidence="9" id="KW-0119">Carbohydrate metabolism</keyword>
<keyword evidence="4 9" id="KW-0812">Transmembrane</keyword>
<dbReference type="EMBL" id="JAXCGZ010017083">
    <property type="protein sequence ID" value="KAK7068920.1"/>
    <property type="molecule type" value="Genomic_DNA"/>
</dbReference>
<comment type="subcellular location">
    <subcellularLocation>
        <location evidence="1 9">Golgi apparatus membrane</location>
        <topology evidence="1 9">Single-pass type II membrane protein</topology>
    </subcellularLocation>
</comment>
<evidence type="ECO:0000256" key="6">
    <source>
        <dbReference type="ARBA" id="ARBA00023034"/>
    </source>
</evidence>
<keyword evidence="6 9" id="KW-0333">Golgi apparatus</keyword>
<reference evidence="11 12" key="1">
    <citation type="submission" date="2023-11" db="EMBL/GenBank/DDBJ databases">
        <title>Halocaridina rubra genome assembly.</title>
        <authorList>
            <person name="Smith C."/>
        </authorList>
    </citation>
    <scope>NUCLEOTIDE SEQUENCE [LARGE SCALE GENOMIC DNA]</scope>
    <source>
        <strain evidence="11">EP-1</strain>
        <tissue evidence="11">Whole</tissue>
    </source>
</reference>
<dbReference type="AlphaFoldDB" id="A0AAN9A1J5"/>
<dbReference type="InterPro" id="IPR005331">
    <property type="entry name" value="Sulfotransferase"/>
</dbReference>
<dbReference type="GO" id="GO:0008146">
    <property type="term" value="F:sulfotransferase activity"/>
    <property type="evidence" value="ECO:0007669"/>
    <property type="project" value="InterPro"/>
</dbReference>
<protein>
    <recommendedName>
        <fullName evidence="9">Carbohydrate sulfotransferase</fullName>
        <ecNumber evidence="9">2.8.2.-</ecNumber>
    </recommendedName>
</protein>
<evidence type="ECO:0000256" key="8">
    <source>
        <dbReference type="ARBA" id="ARBA00023180"/>
    </source>
</evidence>
<keyword evidence="3 9" id="KW-0808">Transferase</keyword>
<evidence type="ECO:0000256" key="10">
    <source>
        <dbReference type="SAM" id="MobiDB-lite"/>
    </source>
</evidence>
<gene>
    <name evidence="11" type="ORF">SK128_028616</name>
</gene>
<organism evidence="11 12">
    <name type="scientific">Halocaridina rubra</name>
    <name type="common">Hawaiian red shrimp</name>
    <dbReference type="NCBI Taxonomy" id="373956"/>
    <lineage>
        <taxon>Eukaryota</taxon>
        <taxon>Metazoa</taxon>
        <taxon>Ecdysozoa</taxon>
        <taxon>Arthropoda</taxon>
        <taxon>Crustacea</taxon>
        <taxon>Multicrustacea</taxon>
        <taxon>Malacostraca</taxon>
        <taxon>Eumalacostraca</taxon>
        <taxon>Eucarida</taxon>
        <taxon>Decapoda</taxon>
        <taxon>Pleocyemata</taxon>
        <taxon>Caridea</taxon>
        <taxon>Atyoidea</taxon>
        <taxon>Atyidae</taxon>
        <taxon>Halocaridina</taxon>
    </lineage>
</organism>
<feature type="transmembrane region" description="Helical" evidence="9">
    <location>
        <begin position="12"/>
        <end position="33"/>
    </location>
</feature>
<dbReference type="EC" id="2.8.2.-" evidence="9"/>
<dbReference type="GO" id="GO:0000139">
    <property type="term" value="C:Golgi membrane"/>
    <property type="evidence" value="ECO:0007669"/>
    <property type="project" value="UniProtKB-SubCell"/>
</dbReference>
<evidence type="ECO:0000313" key="11">
    <source>
        <dbReference type="EMBL" id="KAK7068920.1"/>
    </source>
</evidence>
<comment type="similarity">
    <text evidence="2 9">Belongs to the sulfotransferase 2 family.</text>
</comment>
<evidence type="ECO:0000256" key="7">
    <source>
        <dbReference type="ARBA" id="ARBA00023136"/>
    </source>
</evidence>
<accession>A0AAN9A1J5</accession>
<evidence type="ECO:0000256" key="4">
    <source>
        <dbReference type="ARBA" id="ARBA00022692"/>
    </source>
</evidence>
<evidence type="ECO:0000313" key="12">
    <source>
        <dbReference type="Proteomes" id="UP001381693"/>
    </source>
</evidence>
<keyword evidence="9" id="KW-0735">Signal-anchor</keyword>
<keyword evidence="7 9" id="KW-0472">Membrane</keyword>
<dbReference type="InterPro" id="IPR018011">
    <property type="entry name" value="Carb_sulfotrans_8-10"/>
</dbReference>
<name>A0AAN9A1J5_HALRR</name>
<evidence type="ECO:0000256" key="9">
    <source>
        <dbReference type="RuleBase" id="RU364020"/>
    </source>
</evidence>
<proteinExistence type="inferred from homology"/>
<dbReference type="PANTHER" id="PTHR12137:SF63">
    <property type="entry name" value="CARBOHYDRATE SULFOTRANSFERASE"/>
    <property type="match status" value="1"/>
</dbReference>
<dbReference type="GO" id="GO:0016051">
    <property type="term" value="P:carbohydrate biosynthetic process"/>
    <property type="evidence" value="ECO:0007669"/>
    <property type="project" value="InterPro"/>
</dbReference>
<evidence type="ECO:0000256" key="5">
    <source>
        <dbReference type="ARBA" id="ARBA00022989"/>
    </source>
</evidence>
<sequence>MLSKTCGWSKWRIMGIAILSFIIMQWIFSAWIYPSTYRILRTPNPIFSPASGDQQNTSDLRKKSKDTLSISDTTSVSSQVRSLNKDNVPISTATGTETGTYMPSVLNRSDATISSSITKKKHHNSPTSVYLLYVRQNQLCDKQGSHATHLCQDKLTRRNVSGLQDIKMDSDIHMASSRNSSKWTNAMINAMRPKLPKEKETLYETDGQISLWSTAVGKDNHQESDNHNQNRPLHEVLLSTPDYSGVSARTKCRIAMLERRKRVQSICRRYRSVLMRFQNHNRLLFDTKHHVAYCRNAKAGTTTWLSFILNANGITSENMKADEIHEAAMKIFPPLPSKLASKEMKHHHLLFTSVRHPFTRLVSAYRDKIPENYREDIQQKMISKYRNKAIAYMDDKTRSQDPSQPSFREFILYVSEEILACDIMINSACLDQVDTHWRPYYDRCAPCDLHYDIIAKARWMLKSPAVETLSDDEKCIRQISGLSPEFGMNPKNQTHRHASAGPSSKSLAQIYFSHLTPEEKHKVYEAYYFDFILFGYDPVVIT</sequence>
<evidence type="ECO:0000256" key="2">
    <source>
        <dbReference type="ARBA" id="ARBA00006339"/>
    </source>
</evidence>
<feature type="region of interest" description="Disordered" evidence="10">
    <location>
        <begin position="48"/>
        <end position="73"/>
    </location>
</feature>
<dbReference type="Proteomes" id="UP001381693">
    <property type="component" value="Unassembled WGS sequence"/>
</dbReference>
<keyword evidence="5 9" id="KW-1133">Transmembrane helix</keyword>
<dbReference type="Pfam" id="PF03567">
    <property type="entry name" value="Sulfotransfer_2"/>
    <property type="match status" value="1"/>
</dbReference>
<keyword evidence="12" id="KW-1185">Reference proteome</keyword>
<evidence type="ECO:0000256" key="3">
    <source>
        <dbReference type="ARBA" id="ARBA00022679"/>
    </source>
</evidence>
<keyword evidence="8 9" id="KW-0325">Glycoprotein</keyword>